<feature type="domain" description="Tyrosine specific protein phosphatases" evidence="3">
    <location>
        <begin position="292"/>
        <end position="367"/>
    </location>
</feature>
<organism evidence="4 5">
    <name type="scientific">Meloidogyne enterolobii</name>
    <name type="common">Root-knot nematode worm</name>
    <name type="synonym">Meloidogyne mayaguensis</name>
    <dbReference type="NCBI Taxonomy" id="390850"/>
    <lineage>
        <taxon>Eukaryota</taxon>
        <taxon>Metazoa</taxon>
        <taxon>Ecdysozoa</taxon>
        <taxon>Nematoda</taxon>
        <taxon>Chromadorea</taxon>
        <taxon>Rhabditida</taxon>
        <taxon>Tylenchina</taxon>
        <taxon>Tylenchomorpha</taxon>
        <taxon>Tylenchoidea</taxon>
        <taxon>Meloidogynidae</taxon>
        <taxon>Meloidogyninae</taxon>
        <taxon>Meloidogyne</taxon>
    </lineage>
</organism>
<dbReference type="PRINTS" id="PR00700">
    <property type="entry name" value="PRTYPHPHTASE"/>
</dbReference>
<dbReference type="Pfam" id="PF00102">
    <property type="entry name" value="Y_phosphatase"/>
    <property type="match status" value="1"/>
</dbReference>
<dbReference type="InterPro" id="IPR052782">
    <property type="entry name" value="Oocyte-zygote_transition_reg"/>
</dbReference>
<evidence type="ECO:0000313" key="4">
    <source>
        <dbReference type="EMBL" id="CAD2132461.1"/>
    </source>
</evidence>
<dbReference type="PROSITE" id="PS00383">
    <property type="entry name" value="TYR_PHOSPHATASE_1"/>
    <property type="match status" value="1"/>
</dbReference>
<evidence type="ECO:0000259" key="2">
    <source>
        <dbReference type="PROSITE" id="PS50055"/>
    </source>
</evidence>
<dbReference type="InterPro" id="IPR000242">
    <property type="entry name" value="PTP_cat"/>
</dbReference>
<sequence length="422" mass="48113">MAPRKEDSRGRRRSRSRDRRVSIDNRRCSVGNRRMETAGNHRRTAQGRSASRGRTAGAQQSMVRGVRTQRRVAASRAAVEPLPDEERQRSSTNSLIQEQNAAQRWFQVVNQEDVRGVRQQYAIDLQQYKRPGGKYQAFNRVESEALGLNRYEDVQLLDHSRVVLKRAGGIDYIHASHVDGGPFPMICTQGPLDRTIGHFWTMVAENNCAVIVQLCQYVEDGRRKCADYFPQGKSTKFGNVTVGQMSQTQESPSNPHVKRTLFNVALRGNEPKEVAHFRFDGWPDHDVPDNPASFRQFRLAILRQAIEKKCTVLIHCSAGVGRTGTYAAIEIAIRNLIQNDHLIQMSTVYRAVRNQRERAIQTDLQYLFLHRAVIDAAVVAGKLEQATVEPFLAEYEKVVKRKRREAAEQYEKHKAEHDAKKN</sequence>
<dbReference type="PROSITE" id="PS50056">
    <property type="entry name" value="TYR_PHOSPHATASE_2"/>
    <property type="match status" value="1"/>
</dbReference>
<dbReference type="Gene3D" id="3.90.190.10">
    <property type="entry name" value="Protein tyrosine phosphatase superfamily"/>
    <property type="match status" value="1"/>
</dbReference>
<gene>
    <name evidence="4" type="ORF">MENT_LOCUS3656</name>
</gene>
<dbReference type="InterPro" id="IPR003595">
    <property type="entry name" value="Tyr_Pase_cat"/>
</dbReference>
<accession>A0A6V7TTS0</accession>
<dbReference type="AlphaFoldDB" id="A0A6V7TTS0"/>
<dbReference type="CDD" id="cd00047">
    <property type="entry name" value="PTPc"/>
    <property type="match status" value="1"/>
</dbReference>
<dbReference type="InterPro" id="IPR029021">
    <property type="entry name" value="Prot-tyrosine_phosphatase-like"/>
</dbReference>
<dbReference type="EMBL" id="CAJEWN010000012">
    <property type="protein sequence ID" value="CAD2132461.1"/>
    <property type="molecule type" value="Genomic_DNA"/>
</dbReference>
<dbReference type="GO" id="GO:0004725">
    <property type="term" value="F:protein tyrosine phosphatase activity"/>
    <property type="evidence" value="ECO:0007669"/>
    <property type="project" value="InterPro"/>
</dbReference>
<evidence type="ECO:0000313" key="5">
    <source>
        <dbReference type="Proteomes" id="UP000580250"/>
    </source>
</evidence>
<dbReference type="OrthoDB" id="8609993at2759"/>
<dbReference type="Proteomes" id="UP000580250">
    <property type="component" value="Unassembled WGS sequence"/>
</dbReference>
<proteinExistence type="predicted"/>
<feature type="domain" description="Tyrosine-protein phosphatase" evidence="2">
    <location>
        <begin position="149"/>
        <end position="376"/>
    </location>
</feature>
<protein>
    <submittedName>
        <fullName evidence="4">Uncharacterized protein</fullName>
    </submittedName>
</protein>
<evidence type="ECO:0000259" key="3">
    <source>
        <dbReference type="PROSITE" id="PS50056"/>
    </source>
</evidence>
<name>A0A6V7TTS0_MELEN</name>
<dbReference type="SMART" id="SM00404">
    <property type="entry name" value="PTPc_motif"/>
    <property type="match status" value="1"/>
</dbReference>
<dbReference type="InterPro" id="IPR016130">
    <property type="entry name" value="Tyr_Pase_AS"/>
</dbReference>
<dbReference type="PANTHER" id="PTHR46163:SF5">
    <property type="entry name" value="TYROSINE-PROTEIN PHOSPHATASE"/>
    <property type="match status" value="1"/>
</dbReference>
<dbReference type="InterPro" id="IPR000387">
    <property type="entry name" value="Tyr_Pase_dom"/>
</dbReference>
<comment type="caution">
    <text evidence="4">The sequence shown here is derived from an EMBL/GenBank/DDBJ whole genome shotgun (WGS) entry which is preliminary data.</text>
</comment>
<dbReference type="PANTHER" id="PTHR46163">
    <property type="entry name" value="TYROSINE-PROTEIN PHOSPHATASE-RELATED"/>
    <property type="match status" value="1"/>
</dbReference>
<dbReference type="SUPFAM" id="SSF52799">
    <property type="entry name" value="(Phosphotyrosine protein) phosphatases II"/>
    <property type="match status" value="1"/>
</dbReference>
<feature type="region of interest" description="Disordered" evidence="1">
    <location>
        <begin position="1"/>
        <end position="95"/>
    </location>
</feature>
<dbReference type="SMART" id="SM00194">
    <property type="entry name" value="PTPc"/>
    <property type="match status" value="1"/>
</dbReference>
<evidence type="ECO:0000256" key="1">
    <source>
        <dbReference type="SAM" id="MobiDB-lite"/>
    </source>
</evidence>
<reference evidence="4 5" key="1">
    <citation type="submission" date="2020-08" db="EMBL/GenBank/DDBJ databases">
        <authorList>
            <person name="Koutsovoulos G."/>
            <person name="Danchin GJ E."/>
        </authorList>
    </citation>
    <scope>NUCLEOTIDE SEQUENCE [LARGE SCALE GENOMIC DNA]</scope>
</reference>
<dbReference type="PROSITE" id="PS50055">
    <property type="entry name" value="TYR_PHOSPHATASE_PTP"/>
    <property type="match status" value="1"/>
</dbReference>